<dbReference type="Proteomes" id="UP000823775">
    <property type="component" value="Unassembled WGS sequence"/>
</dbReference>
<evidence type="ECO:0000313" key="3">
    <source>
        <dbReference type="Proteomes" id="UP000823775"/>
    </source>
</evidence>
<reference evidence="2 3" key="1">
    <citation type="journal article" date="2021" name="BMC Genomics">
        <title>Datura genome reveals duplications of psychoactive alkaloid biosynthetic genes and high mutation rate following tissue culture.</title>
        <authorList>
            <person name="Rajewski A."/>
            <person name="Carter-House D."/>
            <person name="Stajich J."/>
            <person name="Litt A."/>
        </authorList>
    </citation>
    <scope>NUCLEOTIDE SEQUENCE [LARGE SCALE GENOMIC DNA]</scope>
    <source>
        <strain evidence="2">AR-01</strain>
    </source>
</reference>
<gene>
    <name evidence="2" type="ORF">HAX54_047091</name>
</gene>
<feature type="chain" id="PRO_5046230386" evidence="1">
    <location>
        <begin position="28"/>
        <end position="68"/>
    </location>
</feature>
<sequence>MRQHHGRGYFVLPWRGWAMVIAQGVEGLPLGIGGRNVTDACGSGLDPEPLDRFFPVTDRNQFLVRDQV</sequence>
<proteinExistence type="predicted"/>
<comment type="caution">
    <text evidence="2">The sequence shown here is derived from an EMBL/GenBank/DDBJ whole genome shotgun (WGS) entry which is preliminary data.</text>
</comment>
<accession>A0ABS8SSG4</accession>
<feature type="signal peptide" evidence="1">
    <location>
        <begin position="1"/>
        <end position="27"/>
    </location>
</feature>
<dbReference type="EMBL" id="JACEIK010000754">
    <property type="protein sequence ID" value="MCD7461773.1"/>
    <property type="molecule type" value="Genomic_DNA"/>
</dbReference>
<evidence type="ECO:0000313" key="2">
    <source>
        <dbReference type="EMBL" id="MCD7461773.1"/>
    </source>
</evidence>
<evidence type="ECO:0000256" key="1">
    <source>
        <dbReference type="SAM" id="SignalP"/>
    </source>
</evidence>
<organism evidence="2 3">
    <name type="scientific">Datura stramonium</name>
    <name type="common">Jimsonweed</name>
    <name type="synonym">Common thornapple</name>
    <dbReference type="NCBI Taxonomy" id="4076"/>
    <lineage>
        <taxon>Eukaryota</taxon>
        <taxon>Viridiplantae</taxon>
        <taxon>Streptophyta</taxon>
        <taxon>Embryophyta</taxon>
        <taxon>Tracheophyta</taxon>
        <taxon>Spermatophyta</taxon>
        <taxon>Magnoliopsida</taxon>
        <taxon>eudicotyledons</taxon>
        <taxon>Gunneridae</taxon>
        <taxon>Pentapetalae</taxon>
        <taxon>asterids</taxon>
        <taxon>lamiids</taxon>
        <taxon>Solanales</taxon>
        <taxon>Solanaceae</taxon>
        <taxon>Solanoideae</taxon>
        <taxon>Datureae</taxon>
        <taxon>Datura</taxon>
    </lineage>
</organism>
<keyword evidence="3" id="KW-1185">Reference proteome</keyword>
<name>A0ABS8SSG4_DATST</name>
<protein>
    <submittedName>
        <fullName evidence="2">Uncharacterized protein</fullName>
    </submittedName>
</protein>
<keyword evidence="1" id="KW-0732">Signal</keyword>